<gene>
    <name evidence="1" type="ORF">SMD44_04314</name>
</gene>
<organism evidence="1 2">
    <name type="scientific">Streptomyces alboflavus</name>
    <dbReference type="NCBI Taxonomy" id="67267"/>
    <lineage>
        <taxon>Bacteria</taxon>
        <taxon>Bacillati</taxon>
        <taxon>Actinomycetota</taxon>
        <taxon>Actinomycetes</taxon>
        <taxon>Kitasatosporales</taxon>
        <taxon>Streptomycetaceae</taxon>
        <taxon>Streptomyces</taxon>
    </lineage>
</organism>
<accession>A0A1Z1WEM8</accession>
<dbReference type="Proteomes" id="UP000195880">
    <property type="component" value="Chromosome"/>
</dbReference>
<reference evidence="1 2" key="1">
    <citation type="submission" date="2017-05" db="EMBL/GenBank/DDBJ databases">
        <title>Streptomyces alboflavus Genome sequencing and assembly.</title>
        <authorList>
            <person name="Wang Y."/>
            <person name="Du B."/>
            <person name="Ding Y."/>
            <person name="Liu H."/>
            <person name="Hou Q."/>
            <person name="Liu K."/>
            <person name="Wang C."/>
            <person name="Yao L."/>
        </authorList>
    </citation>
    <scope>NUCLEOTIDE SEQUENCE [LARGE SCALE GENOMIC DNA]</scope>
    <source>
        <strain evidence="1 2">MDJK44</strain>
    </source>
</reference>
<sequence length="27" mass="2701">MVPSGSGGGVWAQTRGSGWYCADGGWA</sequence>
<protein>
    <submittedName>
        <fullName evidence="1">Uncharacterized protein</fullName>
    </submittedName>
</protein>
<dbReference type="EMBL" id="CP021748">
    <property type="protein sequence ID" value="ARX84859.1"/>
    <property type="molecule type" value="Genomic_DNA"/>
</dbReference>
<dbReference type="AlphaFoldDB" id="A0A1Z1WEM8"/>
<proteinExistence type="predicted"/>
<evidence type="ECO:0000313" key="1">
    <source>
        <dbReference type="EMBL" id="ARX84859.1"/>
    </source>
</evidence>
<evidence type="ECO:0000313" key="2">
    <source>
        <dbReference type="Proteomes" id="UP000195880"/>
    </source>
</evidence>
<dbReference type="KEGG" id="salf:SMD44_04314"/>
<name>A0A1Z1WEM8_9ACTN</name>
<keyword evidence="2" id="KW-1185">Reference proteome</keyword>